<evidence type="ECO:0000256" key="2">
    <source>
        <dbReference type="ARBA" id="ARBA00022801"/>
    </source>
</evidence>
<dbReference type="Pfam" id="PF18911">
    <property type="entry name" value="PKD_4"/>
    <property type="match status" value="1"/>
</dbReference>
<dbReference type="Gene3D" id="2.60.40.10">
    <property type="entry name" value="Immunoglobulins"/>
    <property type="match status" value="1"/>
</dbReference>
<keyword evidence="1" id="KW-0732">Signal</keyword>
<dbReference type="NCBIfam" id="TIGR04183">
    <property type="entry name" value="Por_Secre_tail"/>
    <property type="match status" value="1"/>
</dbReference>
<reference evidence="4 5" key="1">
    <citation type="submission" date="2018-06" db="EMBL/GenBank/DDBJ databases">
        <title>Genomic Encyclopedia of Archaeal and Bacterial Type Strains, Phase II (KMG-II): from individual species to whole genera.</title>
        <authorList>
            <person name="Goeker M."/>
        </authorList>
    </citation>
    <scope>NUCLEOTIDE SEQUENCE [LARGE SCALE GENOMIC DNA]</scope>
    <source>
        <strain evidence="4 5">DSM 25663</strain>
    </source>
</reference>
<dbReference type="GO" id="GO:0016787">
    <property type="term" value="F:hydrolase activity"/>
    <property type="evidence" value="ECO:0007669"/>
    <property type="project" value="UniProtKB-KW"/>
</dbReference>
<feature type="domain" description="PKD" evidence="3">
    <location>
        <begin position="368"/>
        <end position="428"/>
    </location>
</feature>
<dbReference type="AlphaFoldDB" id="A0A328YFW0"/>
<evidence type="ECO:0000313" key="5">
    <source>
        <dbReference type="Proteomes" id="UP000248840"/>
    </source>
</evidence>
<dbReference type="PANTHER" id="PTHR48081">
    <property type="entry name" value="AB HYDROLASE SUPERFAMILY PROTEIN C4A8.06C"/>
    <property type="match status" value="1"/>
</dbReference>
<dbReference type="SUPFAM" id="SSF49299">
    <property type="entry name" value="PKD domain"/>
    <property type="match status" value="1"/>
</dbReference>
<gene>
    <name evidence="4" type="ORF">CLV55_107131</name>
</gene>
<dbReference type="InterPro" id="IPR022409">
    <property type="entry name" value="PKD/Chitinase_dom"/>
</dbReference>
<dbReference type="Proteomes" id="UP000248840">
    <property type="component" value="Unassembled WGS sequence"/>
</dbReference>
<dbReference type="Pfam" id="PF18962">
    <property type="entry name" value="Por_Secre_tail"/>
    <property type="match status" value="1"/>
</dbReference>
<organism evidence="4 5">
    <name type="scientific">Flavobacterium aciduliphilum</name>
    <dbReference type="NCBI Taxonomy" id="1101402"/>
    <lineage>
        <taxon>Bacteria</taxon>
        <taxon>Pseudomonadati</taxon>
        <taxon>Bacteroidota</taxon>
        <taxon>Flavobacteriia</taxon>
        <taxon>Flavobacteriales</taxon>
        <taxon>Flavobacteriaceae</taxon>
        <taxon>Flavobacterium</taxon>
    </lineage>
</organism>
<dbReference type="InterPro" id="IPR013783">
    <property type="entry name" value="Ig-like_fold"/>
</dbReference>
<dbReference type="RefSeq" id="WP_211306490.1">
    <property type="nucleotide sequence ID" value="NZ_QLSZ01000007.1"/>
</dbReference>
<keyword evidence="2" id="KW-0378">Hydrolase</keyword>
<dbReference type="EMBL" id="QLSZ01000007">
    <property type="protein sequence ID" value="RAR71575.1"/>
    <property type="molecule type" value="Genomic_DNA"/>
</dbReference>
<name>A0A328YFW0_9FLAO</name>
<dbReference type="SMART" id="SM00089">
    <property type="entry name" value="PKD"/>
    <property type="match status" value="1"/>
</dbReference>
<dbReference type="Pfam" id="PF20434">
    <property type="entry name" value="BD-FAE"/>
    <property type="match status" value="1"/>
</dbReference>
<proteinExistence type="predicted"/>
<evidence type="ECO:0000313" key="4">
    <source>
        <dbReference type="EMBL" id="RAR71575.1"/>
    </source>
</evidence>
<evidence type="ECO:0000259" key="3">
    <source>
        <dbReference type="PROSITE" id="PS50093"/>
    </source>
</evidence>
<protein>
    <submittedName>
        <fullName evidence="4">Putative secreted protein (Por secretion system target)</fullName>
    </submittedName>
</protein>
<dbReference type="InterPro" id="IPR026444">
    <property type="entry name" value="Secre_tail"/>
</dbReference>
<dbReference type="InterPro" id="IPR035986">
    <property type="entry name" value="PKD_dom_sf"/>
</dbReference>
<dbReference type="InterPro" id="IPR050300">
    <property type="entry name" value="GDXG_lipolytic_enzyme"/>
</dbReference>
<dbReference type="PROSITE" id="PS50093">
    <property type="entry name" value="PKD"/>
    <property type="match status" value="1"/>
</dbReference>
<evidence type="ECO:0000256" key="1">
    <source>
        <dbReference type="ARBA" id="ARBA00022729"/>
    </source>
</evidence>
<dbReference type="InterPro" id="IPR000601">
    <property type="entry name" value="PKD_dom"/>
</dbReference>
<keyword evidence="5" id="KW-1185">Reference proteome</keyword>
<dbReference type="SUPFAM" id="SSF53474">
    <property type="entry name" value="alpha/beta-Hydrolases"/>
    <property type="match status" value="1"/>
</dbReference>
<comment type="caution">
    <text evidence="4">The sequence shown here is derived from an EMBL/GenBank/DDBJ whole genome shotgun (WGS) entry which is preliminary data.</text>
</comment>
<accession>A0A328YFW0</accession>
<dbReference type="InterPro" id="IPR029058">
    <property type="entry name" value="AB_hydrolase_fold"/>
</dbReference>
<dbReference type="Gene3D" id="3.40.50.1820">
    <property type="entry name" value="alpha/beta hydrolase"/>
    <property type="match status" value="1"/>
</dbReference>
<dbReference type="InterPro" id="IPR049492">
    <property type="entry name" value="BD-FAE-like_dom"/>
</dbReference>
<dbReference type="CDD" id="cd00146">
    <property type="entry name" value="PKD"/>
    <property type="match status" value="1"/>
</dbReference>
<sequence>MYDNQDMNMKKGTFLLLFMLSFVVGLAQDYRYTKTLFPSSTAIPNVVYGTAPFIDGPLYTMEESTTTQNLVMDIFKPTGDTFSLRPAIIMAHSGGFLTGNRNVNDMMALCDSLARKGYVTATIDYRQGFSLVENVVLHSTRAVYRGLQDGRSAVRFLRAHASEYGIDPTKIYFVGSSAGSFIALHSIYLDTPAEKPALTGTNTYTNVTYPFTHTAPDLGPLDIGQNLTFNGKPDAVVSMWGAIETTDLITPDNNTPVLLIHGEADTTVPFNTGSPFGYSSLPQSQGSNIINTKLDALGFTNKETYFVAGQNHEFYGTTNGTWSNGTGGNSYYPIVFNKIVQFLWKRHKPLANFDWTPNNLSATFTDTSTGSLAWWWDFGDGTYSNDPQPTHVYATAGDYTVKLYVENNIKSWDEITKTVTVSNLATSSYALKDFTIAPNPTSGWIRIHSNEAMSHLACQVTDITGKIIMRQIVSDSSMIDLTALSQGMYVVTLTSDESSKTFKIVKQ</sequence>